<protein>
    <recommendedName>
        <fullName evidence="4">Lipoprotein</fullName>
    </recommendedName>
</protein>
<dbReference type="Proteomes" id="UP000823824">
    <property type="component" value="Unassembled WGS sequence"/>
</dbReference>
<organism evidence="2 3">
    <name type="scientific">Candidatus Oscillibacter excrementigallinarum</name>
    <dbReference type="NCBI Taxonomy" id="2838716"/>
    <lineage>
        <taxon>Bacteria</taxon>
        <taxon>Bacillati</taxon>
        <taxon>Bacillota</taxon>
        <taxon>Clostridia</taxon>
        <taxon>Eubacteriales</taxon>
        <taxon>Oscillospiraceae</taxon>
        <taxon>Oscillibacter</taxon>
    </lineage>
</organism>
<keyword evidence="1" id="KW-0732">Signal</keyword>
<feature type="chain" id="PRO_5039688713" description="Lipoprotein" evidence="1">
    <location>
        <begin position="27"/>
        <end position="318"/>
    </location>
</feature>
<evidence type="ECO:0000313" key="2">
    <source>
        <dbReference type="EMBL" id="HJB14217.1"/>
    </source>
</evidence>
<reference evidence="2" key="2">
    <citation type="submission" date="2021-04" db="EMBL/GenBank/DDBJ databases">
        <authorList>
            <person name="Gilroy R."/>
        </authorList>
    </citation>
    <scope>NUCLEOTIDE SEQUENCE</scope>
    <source>
        <strain evidence="2">ChiBcec18-1249</strain>
    </source>
</reference>
<dbReference type="EMBL" id="DWZJ01000100">
    <property type="protein sequence ID" value="HJB14217.1"/>
    <property type="molecule type" value="Genomic_DNA"/>
</dbReference>
<sequence>MRRLCAASLCLLLLSGCGQVSLAAEAADAPAASDITLTVGRRLPLPVTKESLRAYYGSPEEGFDRRIAALWGWEEGFCVCSAARGGGSPETAYRFDWIFAETGICYPLLEGPYDPQTVTDVSPGKISVEPADDPLHTLSAALDPTLVDVRSGEFLTDSGAVSAATVTVSSREYGLEWWPLIPEMGDGSPLTIPGGSGGAPQSLNGVYAGADTLDLLFDSLGQGVLPQIQLTYDPDARELTLLCKNAPLNCQTSASNLFIDSIRTETVGEDTAVICTLTPPAVPDRSQYATSIALEEVHPDDLDRGEVLLRITFHSPRG</sequence>
<gene>
    <name evidence="2" type="ORF">H9787_10990</name>
</gene>
<evidence type="ECO:0008006" key="4">
    <source>
        <dbReference type="Google" id="ProtNLM"/>
    </source>
</evidence>
<dbReference type="AlphaFoldDB" id="A0A9D2LKH4"/>
<proteinExistence type="predicted"/>
<dbReference type="PROSITE" id="PS51257">
    <property type="entry name" value="PROKAR_LIPOPROTEIN"/>
    <property type="match status" value="1"/>
</dbReference>
<evidence type="ECO:0000256" key="1">
    <source>
        <dbReference type="SAM" id="SignalP"/>
    </source>
</evidence>
<comment type="caution">
    <text evidence="2">The sequence shown here is derived from an EMBL/GenBank/DDBJ whole genome shotgun (WGS) entry which is preliminary data.</text>
</comment>
<reference evidence="2" key="1">
    <citation type="journal article" date="2021" name="PeerJ">
        <title>Extensive microbial diversity within the chicken gut microbiome revealed by metagenomics and culture.</title>
        <authorList>
            <person name="Gilroy R."/>
            <person name="Ravi A."/>
            <person name="Getino M."/>
            <person name="Pursley I."/>
            <person name="Horton D.L."/>
            <person name="Alikhan N.F."/>
            <person name="Baker D."/>
            <person name="Gharbi K."/>
            <person name="Hall N."/>
            <person name="Watson M."/>
            <person name="Adriaenssens E.M."/>
            <person name="Foster-Nyarko E."/>
            <person name="Jarju S."/>
            <person name="Secka A."/>
            <person name="Antonio M."/>
            <person name="Oren A."/>
            <person name="Chaudhuri R.R."/>
            <person name="La Ragione R."/>
            <person name="Hildebrand F."/>
            <person name="Pallen M.J."/>
        </authorList>
    </citation>
    <scope>NUCLEOTIDE SEQUENCE</scope>
    <source>
        <strain evidence="2">ChiBcec18-1249</strain>
    </source>
</reference>
<feature type="signal peptide" evidence="1">
    <location>
        <begin position="1"/>
        <end position="26"/>
    </location>
</feature>
<name>A0A9D2LKH4_9FIRM</name>
<accession>A0A9D2LKH4</accession>
<evidence type="ECO:0000313" key="3">
    <source>
        <dbReference type="Proteomes" id="UP000823824"/>
    </source>
</evidence>